<accession>A0A0X3NJ00</accession>
<dbReference type="EMBL" id="GEEE01023286">
    <property type="protein sequence ID" value="JAP39939.1"/>
    <property type="molecule type" value="Transcribed_RNA"/>
</dbReference>
<gene>
    <name evidence="1" type="ORF">TR152434</name>
</gene>
<sequence>MRAYPYCFSFSRAEQLQKLRFAWLPRHLLKPLSGCSHFCHLTFFACPYPLSDLYWNPFLPPDPRICRYFNIWRGWQFEFAMLAADCCLQGGHSPKLPRVC</sequence>
<name>A0A0X3NJ00_SCHSO</name>
<organism evidence="1">
    <name type="scientific">Schistocephalus solidus</name>
    <name type="common">Tapeworm</name>
    <dbReference type="NCBI Taxonomy" id="70667"/>
    <lineage>
        <taxon>Eukaryota</taxon>
        <taxon>Metazoa</taxon>
        <taxon>Spiralia</taxon>
        <taxon>Lophotrochozoa</taxon>
        <taxon>Platyhelminthes</taxon>
        <taxon>Cestoda</taxon>
        <taxon>Eucestoda</taxon>
        <taxon>Diphyllobothriidea</taxon>
        <taxon>Diphyllobothriidae</taxon>
        <taxon>Schistocephalus</taxon>
    </lineage>
</organism>
<evidence type="ECO:0000313" key="1">
    <source>
        <dbReference type="EMBL" id="JAP39939.1"/>
    </source>
</evidence>
<reference evidence="1" key="1">
    <citation type="submission" date="2016-01" db="EMBL/GenBank/DDBJ databases">
        <title>Reference transcriptome for the parasite Schistocephalus solidus: insights into the molecular evolution of parasitism.</title>
        <authorList>
            <person name="Hebert F.O."/>
            <person name="Grambauer S."/>
            <person name="Barber I."/>
            <person name="Landry C.R."/>
            <person name="Aubin-Horth N."/>
        </authorList>
    </citation>
    <scope>NUCLEOTIDE SEQUENCE</scope>
</reference>
<protein>
    <submittedName>
        <fullName evidence="1">Uncharacterized protein</fullName>
    </submittedName>
</protein>
<dbReference type="AlphaFoldDB" id="A0A0X3NJ00"/>
<proteinExistence type="predicted"/>